<dbReference type="EMBL" id="JARPUR010000004">
    <property type="protein sequence ID" value="KAK4878489.1"/>
    <property type="molecule type" value="Genomic_DNA"/>
</dbReference>
<dbReference type="PANTHER" id="PTHR34153:SF2">
    <property type="entry name" value="SI:CH211-262H13.3-RELATED"/>
    <property type="match status" value="1"/>
</dbReference>
<gene>
    <name evidence="3" type="ORF">RN001_010995</name>
</gene>
<reference evidence="4" key="1">
    <citation type="submission" date="2023-01" db="EMBL/GenBank/DDBJ databases">
        <title>Key to firefly adult light organ development and bioluminescence: homeobox transcription factors regulate luciferase expression and transportation to peroxisome.</title>
        <authorList>
            <person name="Fu X."/>
        </authorList>
    </citation>
    <scope>NUCLEOTIDE SEQUENCE [LARGE SCALE GENOMIC DNA]</scope>
</reference>
<dbReference type="Proteomes" id="UP001353858">
    <property type="component" value="Unassembled WGS sequence"/>
</dbReference>
<evidence type="ECO:0000256" key="1">
    <source>
        <dbReference type="SAM" id="MobiDB-lite"/>
    </source>
</evidence>
<comment type="caution">
    <text evidence="3">The sequence shown here is derived from an EMBL/GenBank/DDBJ whole genome shotgun (WGS) entry which is preliminary data.</text>
</comment>
<evidence type="ECO:0000259" key="2">
    <source>
        <dbReference type="Pfam" id="PF16064"/>
    </source>
</evidence>
<evidence type="ECO:0000313" key="3">
    <source>
        <dbReference type="EMBL" id="KAK4878489.1"/>
    </source>
</evidence>
<dbReference type="PANTHER" id="PTHR34153">
    <property type="entry name" value="SI:CH211-262H13.3-RELATED-RELATED"/>
    <property type="match status" value="1"/>
</dbReference>
<organism evidence="3 4">
    <name type="scientific">Aquatica leii</name>
    <dbReference type="NCBI Taxonomy" id="1421715"/>
    <lineage>
        <taxon>Eukaryota</taxon>
        <taxon>Metazoa</taxon>
        <taxon>Ecdysozoa</taxon>
        <taxon>Arthropoda</taxon>
        <taxon>Hexapoda</taxon>
        <taxon>Insecta</taxon>
        <taxon>Pterygota</taxon>
        <taxon>Neoptera</taxon>
        <taxon>Endopterygota</taxon>
        <taxon>Coleoptera</taxon>
        <taxon>Polyphaga</taxon>
        <taxon>Elateriformia</taxon>
        <taxon>Elateroidea</taxon>
        <taxon>Lampyridae</taxon>
        <taxon>Luciolinae</taxon>
        <taxon>Aquatica</taxon>
    </lineage>
</organism>
<name>A0AAN7SGE7_9COLE</name>
<dbReference type="Pfam" id="PF16064">
    <property type="entry name" value="DUF4806"/>
    <property type="match status" value="1"/>
</dbReference>
<feature type="region of interest" description="Disordered" evidence="1">
    <location>
        <begin position="439"/>
        <end position="471"/>
    </location>
</feature>
<sequence>MSDKQVLNFKKCTHSSRYLKRLVKKGISKKPKHTVNITIQNNTEVTENNSSILSSSTSVLNPIPIISSAGESSCYDSKSNLNFSKPAEVPPKPDTDKFINNLQKWAIENRIAHSSVTKLLKMMKSDLHLEELPSDCSYENALQHEKKIVKSSESEDNIPSRYGRKIKTKKVTDYEEYLQPPSPTLSTASFSSDCRDIHNTRKCASEVQTAKIPVCSQQSVDRLSAINDLPTPPLVEKEMPGCSNQLVTFSYPINGSLISSNNPSTPPSVEENENLIMIDDIPVVTPCEHEPILNLLQEIKTLCQITLAKVNAFENSKFNNVTPICESVDKVTALLPLKSIDELLTFEEMIKTDPEVKSQLRTKLSFVGGSDFKNLIRRCLPSFLTDELAQQCSWTGQKNNFQVGNFCMMKIFTEYEEKTPIVHVKNEKQTVHEIKLKTTSSEEEEVVPTTSEEAVEDDVAPTMSREDVSGAGRRKINRPAYLRNYVYLAENIPDSYTAGINSAYAF</sequence>
<feature type="domain" description="DUF4806" evidence="2">
    <location>
        <begin position="335"/>
        <end position="400"/>
    </location>
</feature>
<protein>
    <recommendedName>
        <fullName evidence="2">DUF4806 domain-containing protein</fullName>
    </recommendedName>
</protein>
<dbReference type="InterPro" id="IPR032071">
    <property type="entry name" value="DUF4806"/>
</dbReference>
<keyword evidence="4" id="KW-1185">Reference proteome</keyword>
<proteinExistence type="predicted"/>
<accession>A0AAN7SGE7</accession>
<evidence type="ECO:0000313" key="4">
    <source>
        <dbReference type="Proteomes" id="UP001353858"/>
    </source>
</evidence>
<dbReference type="AlphaFoldDB" id="A0AAN7SGE7"/>